<dbReference type="PIRSF" id="PIRSF000463">
    <property type="entry name" value="GlgB"/>
    <property type="match status" value="1"/>
</dbReference>
<dbReference type="FunFam" id="2.60.40.10:FF:000169">
    <property type="entry name" value="1,4-alpha-glucan branching enzyme GlgB"/>
    <property type="match status" value="1"/>
</dbReference>
<evidence type="ECO:0000256" key="10">
    <source>
        <dbReference type="HAMAP-Rule" id="MF_00685"/>
    </source>
</evidence>
<name>A0A3B0MW70_9RHOB</name>
<accession>A0A3B0MW70</accession>
<dbReference type="GO" id="GO:0004553">
    <property type="term" value="F:hydrolase activity, hydrolyzing O-glycosyl compounds"/>
    <property type="evidence" value="ECO:0007669"/>
    <property type="project" value="InterPro"/>
</dbReference>
<dbReference type="InterPro" id="IPR004193">
    <property type="entry name" value="Glyco_hydro_13_N"/>
</dbReference>
<dbReference type="SUPFAM" id="SSF51011">
    <property type="entry name" value="Glycosyl hydrolase domain"/>
    <property type="match status" value="1"/>
</dbReference>
<dbReference type="GO" id="GO:0043169">
    <property type="term" value="F:cation binding"/>
    <property type="evidence" value="ECO:0007669"/>
    <property type="project" value="InterPro"/>
</dbReference>
<dbReference type="Proteomes" id="UP000272908">
    <property type="component" value="Unassembled WGS sequence"/>
</dbReference>
<dbReference type="UniPathway" id="UPA00164"/>
<dbReference type="Pfam" id="PF02922">
    <property type="entry name" value="CBM_48"/>
    <property type="match status" value="1"/>
</dbReference>
<sequence length="729" mass="80892">MAQVSSFPGKGISDDDVAAIAEGRVDDPFAIFGPRHRGRAGVLVTFDAYAQTMTAVTSSDEIPLAPCGHGVFCGDIGQCEQYHLRAGDGTRSWDYDDPYRFAPVLGEMDLYLIGEGTHRRLWKALGAHAMTHEGVAGVHFAVWAPNAQGVSVVGGFNGWDGRRAPMRHRGHGIWEIFLPGLHAGEAYKYHIRPRDGAPFLKADPMARATECPPATASLVADTADGAWTDQGWMTHRAAANLHAEPISIYEVNLASWRHRDGRSLSYREAADELVEYAHDMGFTHLEFMPLAEYPFGGSWGYQPTGLYAPTARHGTAEDFRALVDAAHNKGLGVLMDWVPAHFPNDAHGLAHFDGTPLYEHADPREGFHPDWNTHIYNFGRTEVRNFLTANAIYWLREFHLDGLRVDAVASMLYRDYSREHDAWVPNRDGGRENYEAIDFLREMNTLAYGEGPDGLMTVAEESTAWPGVTTPVHAGGLGFGFKWNMGWMNDTLRYMEKDPVYRRHDHGLMTFGLAYAFSENFVLPISHDEVVHGKGSMLQKMPGDTAAKLANLRAYYGFMWGHPGKKLLFMGCEFAQGHEWNHDEALDWGVLAAPGHAGVQTLVRDLNTLYRATPALYQRESDSAAFTWIDRDAYAESVLSWIRWGHAGEKPVVVVCNFTPVERHWTLGLPLGGAWREALNTDADRYGGSNRGNMGSVRADGPPQSGQNHSARVTLPPLSTLFLISEDDQ</sequence>
<feature type="region of interest" description="Disordered" evidence="12">
    <location>
        <begin position="686"/>
        <end position="712"/>
    </location>
</feature>
<dbReference type="NCBIfam" id="TIGR01515">
    <property type="entry name" value="branching_enzym"/>
    <property type="match status" value="1"/>
</dbReference>
<comment type="function">
    <text evidence="2 10">Catalyzes the formation of the alpha-1,6-glucosidic linkages in glycogen by scission of a 1,4-alpha-linked oligosaccharide from growing alpha-1,4-glucan chains and the subsequent attachment of the oligosaccharide to the alpha-1,6 position.</text>
</comment>
<dbReference type="NCBIfam" id="NF008967">
    <property type="entry name" value="PRK12313.1"/>
    <property type="match status" value="1"/>
</dbReference>
<dbReference type="SMART" id="SM00642">
    <property type="entry name" value="Aamy"/>
    <property type="match status" value="1"/>
</dbReference>
<dbReference type="Gene3D" id="2.60.40.1180">
    <property type="entry name" value="Golgi alpha-mannosidase II"/>
    <property type="match status" value="1"/>
</dbReference>
<dbReference type="Pfam" id="PF02806">
    <property type="entry name" value="Alpha-amylase_C"/>
    <property type="match status" value="1"/>
</dbReference>
<dbReference type="Gene3D" id="2.60.40.10">
    <property type="entry name" value="Immunoglobulins"/>
    <property type="match status" value="1"/>
</dbReference>
<dbReference type="AlphaFoldDB" id="A0A3B0MW70"/>
<comment type="catalytic activity">
    <reaction evidence="1 10">
        <text>Transfers a segment of a (1-&gt;4)-alpha-D-glucan chain to a primary hydroxy group in a similar glucan chain.</text>
        <dbReference type="EC" id="2.4.1.18"/>
    </reaction>
</comment>
<evidence type="ECO:0000256" key="6">
    <source>
        <dbReference type="ARBA" id="ARBA00022676"/>
    </source>
</evidence>
<comment type="similarity">
    <text evidence="4 10">Belongs to the glycosyl hydrolase 13 family. GlgB subfamily.</text>
</comment>
<feature type="active site" description="Proton donor" evidence="10 11">
    <location>
        <position position="460"/>
    </location>
</feature>
<keyword evidence="8 10" id="KW-0320">Glycogen biosynthesis</keyword>
<evidence type="ECO:0000256" key="2">
    <source>
        <dbReference type="ARBA" id="ARBA00002953"/>
    </source>
</evidence>
<dbReference type="InterPro" id="IPR013780">
    <property type="entry name" value="Glyco_hydro_b"/>
</dbReference>
<dbReference type="InterPro" id="IPR044143">
    <property type="entry name" value="GlgB_N_E_set_prok"/>
</dbReference>
<dbReference type="InterPro" id="IPR017853">
    <property type="entry name" value="GH"/>
</dbReference>
<dbReference type="GO" id="GO:0005978">
    <property type="term" value="P:glycogen biosynthetic process"/>
    <property type="evidence" value="ECO:0007669"/>
    <property type="project" value="UniProtKB-UniRule"/>
</dbReference>
<keyword evidence="5 10" id="KW-0321">Glycogen metabolism</keyword>
<proteinExistence type="inferred from homology"/>
<evidence type="ECO:0000256" key="8">
    <source>
        <dbReference type="ARBA" id="ARBA00023056"/>
    </source>
</evidence>
<dbReference type="FunFam" id="3.20.20.80:FF:000003">
    <property type="entry name" value="1,4-alpha-glucan branching enzyme GlgB"/>
    <property type="match status" value="1"/>
</dbReference>
<dbReference type="EMBL" id="UIHC01000033">
    <property type="protein sequence ID" value="SUZ32964.1"/>
    <property type="molecule type" value="Genomic_DNA"/>
</dbReference>
<dbReference type="InterPro" id="IPR037439">
    <property type="entry name" value="Branching_enzy"/>
</dbReference>
<dbReference type="InterPro" id="IPR006047">
    <property type="entry name" value="GH13_cat_dom"/>
</dbReference>
<dbReference type="NCBIfam" id="NF003811">
    <property type="entry name" value="PRK05402.1"/>
    <property type="match status" value="1"/>
</dbReference>
<dbReference type="SUPFAM" id="SSF51445">
    <property type="entry name" value="(Trans)glycosidases"/>
    <property type="match status" value="1"/>
</dbReference>
<evidence type="ECO:0000256" key="9">
    <source>
        <dbReference type="ARBA" id="ARBA00023277"/>
    </source>
</evidence>
<reference evidence="15" key="1">
    <citation type="submission" date="2018-08" db="EMBL/GenBank/DDBJ databases">
        <authorList>
            <person name="Rodrigo-Torres L."/>
            <person name="Arahal R. D."/>
            <person name="Lucena T."/>
        </authorList>
    </citation>
    <scope>NUCLEOTIDE SEQUENCE [LARGE SCALE GENOMIC DNA]</scope>
    <source>
        <strain evidence="15">CECT 7235</strain>
    </source>
</reference>
<evidence type="ECO:0000256" key="7">
    <source>
        <dbReference type="ARBA" id="ARBA00022679"/>
    </source>
</evidence>
<dbReference type="EC" id="2.4.1.18" evidence="10"/>
<evidence type="ECO:0000256" key="11">
    <source>
        <dbReference type="PIRSR" id="PIRSR000463-1"/>
    </source>
</evidence>
<gene>
    <name evidence="10 14" type="primary">glgB</name>
    <name evidence="14" type="ORF">ROE7235_02730</name>
</gene>
<keyword evidence="7 10" id="KW-0808">Transferase</keyword>
<evidence type="ECO:0000256" key="3">
    <source>
        <dbReference type="ARBA" id="ARBA00004964"/>
    </source>
</evidence>
<keyword evidence="6 10" id="KW-0328">Glycosyltransferase</keyword>
<keyword evidence="15" id="KW-1185">Reference proteome</keyword>
<evidence type="ECO:0000313" key="15">
    <source>
        <dbReference type="Proteomes" id="UP000272908"/>
    </source>
</evidence>
<evidence type="ECO:0000256" key="4">
    <source>
        <dbReference type="ARBA" id="ARBA00009000"/>
    </source>
</evidence>
<dbReference type="PANTHER" id="PTHR43651">
    <property type="entry name" value="1,4-ALPHA-GLUCAN-BRANCHING ENZYME"/>
    <property type="match status" value="1"/>
</dbReference>
<dbReference type="InterPro" id="IPR006048">
    <property type="entry name" value="A-amylase/branching_C"/>
</dbReference>
<evidence type="ECO:0000256" key="1">
    <source>
        <dbReference type="ARBA" id="ARBA00000826"/>
    </source>
</evidence>
<feature type="domain" description="Glycosyl hydrolase family 13 catalytic" evidence="13">
    <location>
        <begin position="250"/>
        <end position="604"/>
    </location>
</feature>
<feature type="active site" description="Nucleophile" evidence="10 11">
    <location>
        <position position="406"/>
    </location>
</feature>
<dbReference type="SUPFAM" id="SSF81296">
    <property type="entry name" value="E set domains"/>
    <property type="match status" value="1"/>
</dbReference>
<comment type="subunit">
    <text evidence="10">Monomer.</text>
</comment>
<dbReference type="InterPro" id="IPR013783">
    <property type="entry name" value="Ig-like_fold"/>
</dbReference>
<dbReference type="Gene3D" id="3.20.20.80">
    <property type="entry name" value="Glycosidases"/>
    <property type="match status" value="1"/>
</dbReference>
<dbReference type="InterPro" id="IPR006407">
    <property type="entry name" value="GlgB"/>
</dbReference>
<dbReference type="CDD" id="cd11322">
    <property type="entry name" value="AmyAc_Glg_BE"/>
    <property type="match status" value="1"/>
</dbReference>
<dbReference type="HAMAP" id="MF_00685">
    <property type="entry name" value="GlgB"/>
    <property type="match status" value="1"/>
</dbReference>
<dbReference type="RefSeq" id="WP_121096052.1">
    <property type="nucleotide sequence ID" value="NZ_UIHC01000033.1"/>
</dbReference>
<evidence type="ECO:0000256" key="5">
    <source>
        <dbReference type="ARBA" id="ARBA00022600"/>
    </source>
</evidence>
<dbReference type="OrthoDB" id="9800174at2"/>
<dbReference type="Pfam" id="PF00128">
    <property type="entry name" value="Alpha-amylase"/>
    <property type="match status" value="1"/>
</dbReference>
<dbReference type="InterPro" id="IPR014756">
    <property type="entry name" value="Ig_E-set"/>
</dbReference>
<dbReference type="GO" id="GO:0005829">
    <property type="term" value="C:cytosol"/>
    <property type="evidence" value="ECO:0007669"/>
    <property type="project" value="TreeGrafter"/>
</dbReference>
<protein>
    <recommendedName>
        <fullName evidence="10">1,4-alpha-glucan branching enzyme GlgB</fullName>
        <ecNumber evidence="10">2.4.1.18</ecNumber>
    </recommendedName>
    <alternativeName>
        <fullName evidence="10">1,4-alpha-D-glucan:1,4-alpha-D-glucan 6-glucosyl-transferase</fullName>
    </alternativeName>
    <alternativeName>
        <fullName evidence="10">Alpha-(1-&gt;4)-glucan branching enzyme</fullName>
    </alternativeName>
    <alternativeName>
        <fullName evidence="10">Glycogen branching enzyme</fullName>
        <shortName evidence="10">BE</shortName>
    </alternativeName>
</protein>
<evidence type="ECO:0000259" key="13">
    <source>
        <dbReference type="SMART" id="SM00642"/>
    </source>
</evidence>
<comment type="pathway">
    <text evidence="3 10">Glycan biosynthesis; glycogen biosynthesis.</text>
</comment>
<keyword evidence="9 10" id="KW-0119">Carbohydrate metabolism</keyword>
<dbReference type="FunFam" id="2.60.40.1180:FF:000002">
    <property type="entry name" value="1,4-alpha-glucan branching enzyme GlgB"/>
    <property type="match status" value="1"/>
</dbReference>
<organism evidence="14 15">
    <name type="scientific">Roseinatronobacter ekhonensis</name>
    <dbReference type="NCBI Taxonomy" id="254356"/>
    <lineage>
        <taxon>Bacteria</taxon>
        <taxon>Pseudomonadati</taxon>
        <taxon>Pseudomonadota</taxon>
        <taxon>Alphaproteobacteria</taxon>
        <taxon>Rhodobacterales</taxon>
        <taxon>Paracoccaceae</taxon>
        <taxon>Roseinatronobacter</taxon>
    </lineage>
</organism>
<evidence type="ECO:0000256" key="12">
    <source>
        <dbReference type="SAM" id="MobiDB-lite"/>
    </source>
</evidence>
<evidence type="ECO:0000313" key="14">
    <source>
        <dbReference type="EMBL" id="SUZ32964.1"/>
    </source>
</evidence>
<dbReference type="PANTHER" id="PTHR43651:SF3">
    <property type="entry name" value="1,4-ALPHA-GLUCAN-BRANCHING ENZYME"/>
    <property type="match status" value="1"/>
</dbReference>
<dbReference type="GO" id="GO:0003844">
    <property type="term" value="F:1,4-alpha-glucan branching enzyme activity"/>
    <property type="evidence" value="ECO:0007669"/>
    <property type="project" value="UniProtKB-UniRule"/>
</dbReference>
<dbReference type="CDD" id="cd02855">
    <property type="entry name" value="E_set_GBE_prok_N"/>
    <property type="match status" value="1"/>
</dbReference>